<protein>
    <recommendedName>
        <fullName evidence="3">Putative zinc-finger domain-containing protein</fullName>
    </recommendedName>
</protein>
<evidence type="ECO:0000313" key="5">
    <source>
        <dbReference type="Proteomes" id="UP001497480"/>
    </source>
</evidence>
<evidence type="ECO:0000259" key="3">
    <source>
        <dbReference type="Pfam" id="PF10650"/>
    </source>
</evidence>
<evidence type="ECO:0000256" key="1">
    <source>
        <dbReference type="SAM" id="MobiDB-lite"/>
    </source>
</evidence>
<feature type="region of interest" description="Disordered" evidence="1">
    <location>
        <begin position="1"/>
        <end position="56"/>
    </location>
</feature>
<keyword evidence="2" id="KW-0812">Transmembrane</keyword>
<feature type="compositionally biased region" description="Polar residues" evidence="1">
    <location>
        <begin position="377"/>
        <end position="386"/>
    </location>
</feature>
<feature type="region of interest" description="Disordered" evidence="1">
    <location>
        <begin position="178"/>
        <end position="228"/>
    </location>
</feature>
<reference evidence="4 5" key="1">
    <citation type="submission" date="2024-03" db="EMBL/GenBank/DDBJ databases">
        <authorList>
            <person name="Martinez-Hernandez J."/>
        </authorList>
    </citation>
    <scope>NUCLEOTIDE SEQUENCE [LARGE SCALE GENOMIC DNA]</scope>
</reference>
<dbReference type="PANTHER" id="PTHR21563">
    <property type="entry name" value="ZINC FINGER C3H1 DOMAIN-CONTAINING PROTEIN"/>
    <property type="match status" value="1"/>
</dbReference>
<evidence type="ECO:0000313" key="4">
    <source>
        <dbReference type="EMBL" id="CAL0308299.1"/>
    </source>
</evidence>
<organism evidence="4 5">
    <name type="scientific">Lupinus luteus</name>
    <name type="common">European yellow lupine</name>
    <dbReference type="NCBI Taxonomy" id="3873"/>
    <lineage>
        <taxon>Eukaryota</taxon>
        <taxon>Viridiplantae</taxon>
        <taxon>Streptophyta</taxon>
        <taxon>Embryophyta</taxon>
        <taxon>Tracheophyta</taxon>
        <taxon>Spermatophyta</taxon>
        <taxon>Magnoliopsida</taxon>
        <taxon>eudicotyledons</taxon>
        <taxon>Gunneridae</taxon>
        <taxon>Pentapetalae</taxon>
        <taxon>rosids</taxon>
        <taxon>fabids</taxon>
        <taxon>Fabales</taxon>
        <taxon>Fabaceae</taxon>
        <taxon>Papilionoideae</taxon>
        <taxon>50 kb inversion clade</taxon>
        <taxon>genistoids sensu lato</taxon>
        <taxon>core genistoids</taxon>
        <taxon>Genisteae</taxon>
        <taxon>Lupinus</taxon>
    </lineage>
</organism>
<feature type="compositionally biased region" description="Polar residues" evidence="1">
    <location>
        <begin position="355"/>
        <end position="370"/>
    </location>
</feature>
<dbReference type="EMBL" id="CAXHTB010000006">
    <property type="protein sequence ID" value="CAL0308299.1"/>
    <property type="molecule type" value="Genomic_DNA"/>
</dbReference>
<comment type="caution">
    <text evidence="4">The sequence shown here is derived from an EMBL/GenBank/DDBJ whole genome shotgun (WGS) entry which is preliminary data.</text>
</comment>
<dbReference type="InterPro" id="IPR019607">
    <property type="entry name" value="Putative_zinc-finger_domain"/>
</dbReference>
<evidence type="ECO:0000256" key="2">
    <source>
        <dbReference type="SAM" id="Phobius"/>
    </source>
</evidence>
<dbReference type="Pfam" id="PF10650">
    <property type="entry name" value="zf-C3H1"/>
    <property type="match status" value="1"/>
</dbReference>
<dbReference type="Proteomes" id="UP001497480">
    <property type="component" value="Unassembled WGS sequence"/>
</dbReference>
<feature type="region of interest" description="Disordered" evidence="1">
    <location>
        <begin position="329"/>
        <end position="401"/>
    </location>
</feature>
<keyword evidence="2" id="KW-0472">Membrane</keyword>
<accession>A0AAV1WG38</accession>
<sequence>MMEETGTIMAVAPLEPATETPNPQLPTVASKIREEGELSSSSDDGEENPVSSTVQPTPAIESTAVHLVHRSTQGVQGGKARDGTVGNPRLHCVLGQWQRPTFYPLQTSDEVNHNSETVKSCCRYLPFPLLLLFFFIPLLLGIGIEILDASFAKSKLPRKSSPCTDHVGSDENLVISFSGDDSGSDLEPKSNASRLGSNIKRHSSSLEKSNKLEQSARNAPKAMPKKLPLSRTSISSISKFGGSNTKGAGSMSLGQGSQARNFNLINKKLADRERGRDQGMISNDNKLQDLRHKIALRESELKLKAAQQLKESASIPDRDHNAVKLKNDAARKYTPVSSEAAQLEPKEPDTKRFKLSTSRGTPQVVGSQQEVAAKKSISISTDSTWDNCHPQERNKVDHSENEIPLGSRESTVIRPQRQPEKHVDNSLQNMPCSSTDGDVNYGRNQTEKSSRLLEPSIALNKNAMPANMISNSVPKNFEVLSNAVLSNHDGNANVLEHRGIDLQSLFGMEELVDKELEEAQEHRHKCEIEERNALKVYHKSQRSLLEANARCTNLYHKRELYATKLRSLILSNSSLSWSSGQHQHLEMGLDYLPRHGYEIPTSSCQRQAEYNDTNNPSFDSNNQGINNGCPNTFYHRMNGANLGSEPCIEPDASTSEPLPQKGNTADGGYSPLGELDTSGNENGEMSPDGHVSTHLGVENHRNKDMMVKLMDIDTTSNAKLSADSPQDPLVLEATLRSELFARLGTRAMIKTPCNNTEPVVELGAENEVGSGKSQVHYCVVPLSTAEDNDLKGIERHERSICLYSNETQTQHNIGENSLNSNYSAASGDQGGIPRQSHYSTNTINISSSIFRSAFSHLKEMSPFNSNQFLSKNISIRANDGENENATCLASDVTKWNNMLANSMPVTVGNLLSEESSYSCSPAVDPFWPLCMFELRGKCNNDECPWQHVKDYGDGNVCKRQRTDSNNPDCQGRLQMHQQNSNGMTKVPKCRRATILPTYIVDLDTLKGDQFGYKPVVAHPNAQGWQKCFSITLATSNLLQNGLPTDGPLLDGGAERIEVHRAWSKHFSSFQWRSGAWNQIKHIGDGEQAVEMALLILSQETNTLQGVRKALSVLSKALETDPTSVVLWVVYLLICYANLKPNEKDDMFFFAVKNCKVSYALWLMYINSQKRIDDRLASYDAALSVLCQHVSSAPEDRMHESACILDLFLHMLACLCMSGNVEKAIEISRGVFASTTKSDEPHPHHLPLLDILNCLTISDKCVFWICCVYLVIYRKLPDAVVHKFECEKDLLDIEWPFVSLSEVDKQMAVKLVEIAVESVDSYVYNESVKSEVDLRSAQLFALNHIRSMVALDNIDCLRNLLDKYVKLYPSCLELVLVSARVKKQEIGVDSFMGFEEAINMWPKEVPGIQCIWNQYIENAIQNQRIDFAKEITAHWFHTVWQMQDIPNVRVGATDGHNSCGSLGLNSKSVPETSTPDLSQIDAVFGFLNLSLYNIFQNDETEACIAVDKARNAAMFGGLEQYLTKHIMFVLCDALSLKESGTNGAIKKVLEGYVDCSSQASLVPKVLTRKFLQNIKKPRVQNLISKILSPVSFDCSLLNMILQSWYGSSLLPETGSDLKHLVDLVEAIMKVVPYNFQLAINVCNLLSKSYEYSDLHSAGLWFWACSTLVSAILDTIPIPPEFIWVEAGGFLQNAMGIEAISERFYKRALSVYPFSIMLWKCFYKLHKTIGDAKDVIEAAKERGIDLVTDSVSGC</sequence>
<keyword evidence="5" id="KW-1185">Reference proteome</keyword>
<feature type="region of interest" description="Disordered" evidence="1">
    <location>
        <begin position="413"/>
        <end position="441"/>
    </location>
</feature>
<feature type="compositionally biased region" description="Basic and acidic residues" evidence="1">
    <location>
        <begin position="389"/>
        <end position="401"/>
    </location>
</feature>
<feature type="domain" description="Putative zinc-finger" evidence="3">
    <location>
        <begin position="929"/>
        <end position="949"/>
    </location>
</feature>
<feature type="compositionally biased region" description="Polar residues" evidence="1">
    <location>
        <begin position="652"/>
        <end position="663"/>
    </location>
</feature>
<dbReference type="SUPFAM" id="SSF48452">
    <property type="entry name" value="TPR-like"/>
    <property type="match status" value="1"/>
</dbReference>
<dbReference type="InterPro" id="IPR011990">
    <property type="entry name" value="TPR-like_helical_dom_sf"/>
</dbReference>
<feature type="compositionally biased region" description="Polar residues" evidence="1">
    <location>
        <begin position="425"/>
        <end position="437"/>
    </location>
</feature>
<feature type="transmembrane region" description="Helical" evidence="2">
    <location>
        <begin position="129"/>
        <end position="152"/>
    </location>
</feature>
<dbReference type="PANTHER" id="PTHR21563:SF3">
    <property type="entry name" value="ZINC FINGER C3H1 DOMAIN-CONTAINING PROTEIN"/>
    <property type="match status" value="1"/>
</dbReference>
<proteinExistence type="predicted"/>
<dbReference type="GO" id="GO:0005634">
    <property type="term" value="C:nucleus"/>
    <property type="evidence" value="ECO:0007669"/>
    <property type="project" value="TreeGrafter"/>
</dbReference>
<keyword evidence="2" id="KW-1133">Transmembrane helix</keyword>
<dbReference type="GO" id="GO:0000178">
    <property type="term" value="C:exosome (RNase complex)"/>
    <property type="evidence" value="ECO:0007669"/>
    <property type="project" value="TreeGrafter"/>
</dbReference>
<feature type="region of interest" description="Disordered" evidence="1">
    <location>
        <begin position="645"/>
        <end position="688"/>
    </location>
</feature>
<gene>
    <name evidence="4" type="ORF">LLUT_LOCUS9359</name>
</gene>
<dbReference type="InterPro" id="IPR039278">
    <property type="entry name" value="Red1"/>
</dbReference>
<name>A0AAV1WG38_LUPLU</name>